<accession>F2U8X4</accession>
<proteinExistence type="predicted"/>
<feature type="domain" description="PH" evidence="2">
    <location>
        <begin position="84"/>
        <end position="179"/>
    </location>
</feature>
<feature type="compositionally biased region" description="Basic and acidic residues" evidence="1">
    <location>
        <begin position="30"/>
        <end position="41"/>
    </location>
</feature>
<dbReference type="GeneID" id="16074787"/>
<dbReference type="OrthoDB" id="2157866at2759"/>
<dbReference type="EMBL" id="GL832965">
    <property type="protein sequence ID" value="EGD73177.1"/>
    <property type="molecule type" value="Genomic_DNA"/>
</dbReference>
<evidence type="ECO:0000313" key="4">
    <source>
        <dbReference type="Proteomes" id="UP000007799"/>
    </source>
</evidence>
<dbReference type="Gene3D" id="2.30.29.30">
    <property type="entry name" value="Pleckstrin-homology domain (PH domain)/Phosphotyrosine-binding domain (PTB)"/>
    <property type="match status" value="1"/>
</dbReference>
<dbReference type="InterPro" id="IPR011993">
    <property type="entry name" value="PH-like_dom_sf"/>
</dbReference>
<sequence length="179" mass="20900">MRQAQESMPFADELDPKTQEKEKKKKKKKDKEALREEEARRQRQIKQQQRRAKLNERHQKIRDKYGLEGGMPVITPCEEKPPKQEDLTGYLLKRGKVNTAFKKRWFQIEDGQLSYHKHSFEAPCGFIRLSDIKRVRLLDKQSPPELLLETSARTFVLRSPSDSSSELQAWAAAIDLAIP</sequence>
<organism evidence="4">
    <name type="scientific">Salpingoeca rosetta (strain ATCC 50818 / BSB-021)</name>
    <dbReference type="NCBI Taxonomy" id="946362"/>
    <lineage>
        <taxon>Eukaryota</taxon>
        <taxon>Choanoflagellata</taxon>
        <taxon>Craspedida</taxon>
        <taxon>Salpingoecidae</taxon>
        <taxon>Salpingoeca</taxon>
    </lineage>
</organism>
<dbReference type="Proteomes" id="UP000007799">
    <property type="component" value="Unassembled WGS sequence"/>
</dbReference>
<dbReference type="Pfam" id="PF00169">
    <property type="entry name" value="PH"/>
    <property type="match status" value="1"/>
</dbReference>
<dbReference type="KEGG" id="sre:PTSG_04890"/>
<name>F2U8X4_SALR5</name>
<dbReference type="InParanoid" id="F2U8X4"/>
<dbReference type="InterPro" id="IPR001849">
    <property type="entry name" value="PH_domain"/>
</dbReference>
<dbReference type="SMART" id="SM00233">
    <property type="entry name" value="PH"/>
    <property type="match status" value="1"/>
</dbReference>
<dbReference type="RefSeq" id="XP_004994208.1">
    <property type="nucleotide sequence ID" value="XM_004994151.1"/>
</dbReference>
<dbReference type="AlphaFoldDB" id="F2U8X4"/>
<evidence type="ECO:0000256" key="1">
    <source>
        <dbReference type="SAM" id="MobiDB-lite"/>
    </source>
</evidence>
<gene>
    <name evidence="3" type="ORF">PTSG_04890</name>
</gene>
<feature type="region of interest" description="Disordered" evidence="1">
    <location>
        <begin position="1"/>
        <end position="58"/>
    </location>
</feature>
<dbReference type="PROSITE" id="PS50003">
    <property type="entry name" value="PH_DOMAIN"/>
    <property type="match status" value="1"/>
</dbReference>
<dbReference type="SUPFAM" id="SSF50729">
    <property type="entry name" value="PH domain-like"/>
    <property type="match status" value="1"/>
</dbReference>
<evidence type="ECO:0000259" key="2">
    <source>
        <dbReference type="PROSITE" id="PS50003"/>
    </source>
</evidence>
<protein>
    <recommendedName>
        <fullName evidence="2">PH domain-containing protein</fullName>
    </recommendedName>
</protein>
<feature type="compositionally biased region" description="Basic residues" evidence="1">
    <location>
        <begin position="42"/>
        <end position="52"/>
    </location>
</feature>
<evidence type="ECO:0000313" key="3">
    <source>
        <dbReference type="EMBL" id="EGD73177.1"/>
    </source>
</evidence>
<keyword evidence="4" id="KW-1185">Reference proteome</keyword>
<reference evidence="3" key="1">
    <citation type="submission" date="2009-08" db="EMBL/GenBank/DDBJ databases">
        <title>Annotation of Salpingoeca rosetta.</title>
        <authorList>
            <consortium name="The Broad Institute Genome Sequencing Platform"/>
            <person name="Russ C."/>
            <person name="Cuomo C."/>
            <person name="Burger G."/>
            <person name="Gray M.W."/>
            <person name="Holland P.W.H."/>
            <person name="King N."/>
            <person name="Lang F.B.F."/>
            <person name="Roger A.J."/>
            <person name="Ruiz-Trillo I."/>
            <person name="Young S.K."/>
            <person name="Zeng Q."/>
            <person name="Gargeya S."/>
            <person name="Alvarado L."/>
            <person name="Berlin A."/>
            <person name="Chapman S.B."/>
            <person name="Chen Z."/>
            <person name="Freedman E."/>
            <person name="Gellesch M."/>
            <person name="Goldberg J."/>
            <person name="Griggs A."/>
            <person name="Gujja S."/>
            <person name="Heilman E."/>
            <person name="Heiman D."/>
            <person name="Howarth C."/>
            <person name="Mehta T."/>
            <person name="Neiman D."/>
            <person name="Pearson M."/>
            <person name="Roberts A."/>
            <person name="Saif S."/>
            <person name="Shea T."/>
            <person name="Shenoy N."/>
            <person name="Sisk P."/>
            <person name="Stolte C."/>
            <person name="Sykes S."/>
            <person name="White J."/>
            <person name="Yandava C."/>
            <person name="Haas B."/>
            <person name="Nusbaum C."/>
            <person name="Birren B."/>
        </authorList>
    </citation>
    <scope>NUCLEOTIDE SEQUENCE [LARGE SCALE GENOMIC DNA]</scope>
    <source>
        <strain evidence="3">ATCC 50818</strain>
    </source>
</reference>